<dbReference type="InterPro" id="IPR011882">
    <property type="entry name" value="PaaC"/>
</dbReference>
<dbReference type="GO" id="GO:0010124">
    <property type="term" value="P:phenylacetate catabolic process"/>
    <property type="evidence" value="ECO:0007669"/>
    <property type="project" value="InterPro"/>
</dbReference>
<dbReference type="NCBIfam" id="TIGR02158">
    <property type="entry name" value="PA_CoA_Oxy3"/>
    <property type="match status" value="1"/>
</dbReference>
<keyword evidence="2" id="KW-1185">Reference proteome</keyword>
<protein>
    <submittedName>
        <fullName evidence="1">Ring-1,2-phenylacetyl-CoA epoxidase subunit PaaC</fullName>
    </submittedName>
</protein>
<dbReference type="InterPro" id="IPR007814">
    <property type="entry name" value="PaaA_PaaC"/>
</dbReference>
<dbReference type="Pfam" id="PF05138">
    <property type="entry name" value="PaaA_PaaC"/>
    <property type="match status" value="1"/>
</dbReference>
<dbReference type="EMBL" id="FXAT01000003">
    <property type="protein sequence ID" value="SMG40206.1"/>
    <property type="molecule type" value="Genomic_DNA"/>
</dbReference>
<dbReference type="Proteomes" id="UP000193228">
    <property type="component" value="Unassembled WGS sequence"/>
</dbReference>
<dbReference type="PANTHER" id="PTHR30458">
    <property type="entry name" value="PHENYLACETIC ACID DEGRADATION PROTEIN PAA"/>
    <property type="match status" value="1"/>
</dbReference>
<dbReference type="InterPro" id="IPR012347">
    <property type="entry name" value="Ferritin-like"/>
</dbReference>
<evidence type="ECO:0000313" key="1">
    <source>
        <dbReference type="EMBL" id="SMG40206.1"/>
    </source>
</evidence>
<dbReference type="OrthoDB" id="9789947at2"/>
<organism evidence="1 2">
    <name type="scientific">Paraburkholderia susongensis</name>
    <dbReference type="NCBI Taxonomy" id="1515439"/>
    <lineage>
        <taxon>Bacteria</taxon>
        <taxon>Pseudomonadati</taxon>
        <taxon>Pseudomonadota</taxon>
        <taxon>Betaproteobacteria</taxon>
        <taxon>Burkholderiales</taxon>
        <taxon>Burkholderiaceae</taxon>
        <taxon>Paraburkholderia</taxon>
    </lineage>
</organism>
<dbReference type="GO" id="GO:0005829">
    <property type="term" value="C:cytosol"/>
    <property type="evidence" value="ECO:0007669"/>
    <property type="project" value="TreeGrafter"/>
</dbReference>
<dbReference type="InterPro" id="IPR052703">
    <property type="entry name" value="Aromatic_CoA_ox/epox"/>
</dbReference>
<proteinExistence type="predicted"/>
<dbReference type="Gene3D" id="1.20.1260.10">
    <property type="match status" value="1"/>
</dbReference>
<dbReference type="STRING" id="1515439.SAMN06265784_103764"/>
<accession>A0A1X7KGQ5</accession>
<sequence length="267" mass="29471">MTTTPEHLAYVLRLADTALILGQRNAEWSGHGPILEEDIALSNMSLDLIGQARLLYTHAAALEQQLTGRQRTEDDYAYFRAEREFANYTLAELPHYGPLAGTAQAEKDYAVTIVRNFLYSALMVHLWNALAASSDEQLAAIAAKSIKETSYHVHHAGEWLIRFGDGTEESHRRAQAALDYLMPYTSEFFSADAVEDAIAAAGIGPRTSELEAAWLDEVRATLDEATLTLPAPLKHVSTGKHGEHSEHMGFVLAEMQSLARQHPGATW</sequence>
<evidence type="ECO:0000313" key="2">
    <source>
        <dbReference type="Proteomes" id="UP000193228"/>
    </source>
</evidence>
<reference evidence="2" key="1">
    <citation type="submission" date="2017-04" db="EMBL/GenBank/DDBJ databases">
        <authorList>
            <person name="Varghese N."/>
            <person name="Submissions S."/>
        </authorList>
    </citation>
    <scope>NUCLEOTIDE SEQUENCE [LARGE SCALE GENOMIC DNA]</scope>
    <source>
        <strain evidence="2">LMG 29540</strain>
    </source>
</reference>
<dbReference type="RefSeq" id="WP_085483457.1">
    <property type="nucleotide sequence ID" value="NZ_FXAT01000003.1"/>
</dbReference>
<dbReference type="AlphaFoldDB" id="A0A1X7KGQ5"/>
<name>A0A1X7KGQ5_9BURK</name>
<dbReference type="InterPro" id="IPR009078">
    <property type="entry name" value="Ferritin-like_SF"/>
</dbReference>
<gene>
    <name evidence="1" type="ORF">SAMN06265784_103764</name>
</gene>
<dbReference type="SUPFAM" id="SSF47240">
    <property type="entry name" value="Ferritin-like"/>
    <property type="match status" value="1"/>
</dbReference>
<dbReference type="PANTHER" id="PTHR30458:SF0">
    <property type="entry name" value="1,2-PHENYLACETYL-COA EPOXIDASE, SUBUNIT C"/>
    <property type="match status" value="1"/>
</dbReference>
<dbReference type="PIRSF" id="PIRSF037834">
    <property type="entry name" value="PA_CoA_Oase3"/>
    <property type="match status" value="1"/>
</dbReference>